<evidence type="ECO:0000313" key="2">
    <source>
        <dbReference type="Proteomes" id="UP000292564"/>
    </source>
</evidence>
<sequence>MARDVVLVNGLPGSGKSTLGPALASGLGAEFLSKDRIKEALAGAIGVVPPGLGVVAMETVWALAARIPGAVVVDSWWFRPRDLEHARAGLLGAGAAAAVEVWCDVPSEVARARYVARRRAAVHADAQRLATDWADWAARGEPLALGPVLRVDTTRRVDLPALCADVRRALGPTPL</sequence>
<dbReference type="Pfam" id="PF13671">
    <property type="entry name" value="AAA_33"/>
    <property type="match status" value="1"/>
</dbReference>
<keyword evidence="1" id="KW-0808">Transferase</keyword>
<name>A0A4Q7ZJ13_9ACTN</name>
<protein>
    <submittedName>
        <fullName evidence="1">Putative kinase</fullName>
    </submittedName>
</protein>
<reference evidence="1 2" key="1">
    <citation type="submission" date="2019-02" db="EMBL/GenBank/DDBJ databases">
        <title>Sequencing the genomes of 1000 actinobacteria strains.</title>
        <authorList>
            <person name="Klenk H.-P."/>
        </authorList>
    </citation>
    <scope>NUCLEOTIDE SEQUENCE [LARGE SCALE GENOMIC DNA]</scope>
    <source>
        <strain evidence="1 2">DSM 45162</strain>
    </source>
</reference>
<proteinExistence type="predicted"/>
<keyword evidence="2" id="KW-1185">Reference proteome</keyword>
<dbReference type="InterPro" id="IPR027417">
    <property type="entry name" value="P-loop_NTPase"/>
</dbReference>
<dbReference type="RefSeq" id="WP_207229786.1">
    <property type="nucleotide sequence ID" value="NZ_SHKY01000001.1"/>
</dbReference>
<organism evidence="1 2">
    <name type="scientific">Krasilnikovia cinnamomea</name>
    <dbReference type="NCBI Taxonomy" id="349313"/>
    <lineage>
        <taxon>Bacteria</taxon>
        <taxon>Bacillati</taxon>
        <taxon>Actinomycetota</taxon>
        <taxon>Actinomycetes</taxon>
        <taxon>Micromonosporales</taxon>
        <taxon>Micromonosporaceae</taxon>
        <taxon>Krasilnikovia</taxon>
    </lineage>
</organism>
<dbReference type="SUPFAM" id="SSF52540">
    <property type="entry name" value="P-loop containing nucleoside triphosphate hydrolases"/>
    <property type="match status" value="1"/>
</dbReference>
<accession>A0A4Q7ZJ13</accession>
<dbReference type="Gene3D" id="3.40.50.300">
    <property type="entry name" value="P-loop containing nucleotide triphosphate hydrolases"/>
    <property type="match status" value="1"/>
</dbReference>
<dbReference type="Proteomes" id="UP000292564">
    <property type="component" value="Unassembled WGS sequence"/>
</dbReference>
<comment type="caution">
    <text evidence="1">The sequence shown here is derived from an EMBL/GenBank/DDBJ whole genome shotgun (WGS) entry which is preliminary data.</text>
</comment>
<evidence type="ECO:0000313" key="1">
    <source>
        <dbReference type="EMBL" id="RZU50119.1"/>
    </source>
</evidence>
<keyword evidence="1" id="KW-0418">Kinase</keyword>
<dbReference type="AlphaFoldDB" id="A0A4Q7ZJ13"/>
<gene>
    <name evidence="1" type="ORF">EV385_1884</name>
</gene>
<dbReference type="EMBL" id="SHKY01000001">
    <property type="protein sequence ID" value="RZU50119.1"/>
    <property type="molecule type" value="Genomic_DNA"/>
</dbReference>
<dbReference type="GO" id="GO:0016301">
    <property type="term" value="F:kinase activity"/>
    <property type="evidence" value="ECO:0007669"/>
    <property type="project" value="UniProtKB-KW"/>
</dbReference>